<keyword evidence="3" id="KW-1185">Reference proteome</keyword>
<name>A0A8K0IAD2_COCNU</name>
<reference evidence="2" key="1">
    <citation type="journal article" date="2017" name="Gigascience">
        <title>The genome draft of coconut (Cocos nucifera).</title>
        <authorList>
            <person name="Xiao Y."/>
            <person name="Xu P."/>
            <person name="Fan H."/>
            <person name="Baudouin L."/>
            <person name="Xia W."/>
            <person name="Bocs S."/>
            <person name="Xu J."/>
            <person name="Li Q."/>
            <person name="Guo A."/>
            <person name="Zhou L."/>
            <person name="Li J."/>
            <person name="Wu Y."/>
            <person name="Ma Z."/>
            <person name="Armero A."/>
            <person name="Issali A.E."/>
            <person name="Liu N."/>
            <person name="Peng M."/>
            <person name="Yang Y."/>
        </authorList>
    </citation>
    <scope>NUCLEOTIDE SEQUENCE</scope>
    <source>
        <tissue evidence="2">Spear leaf of Hainan Tall coconut</tissue>
    </source>
</reference>
<keyword evidence="1" id="KW-0175">Coiled coil</keyword>
<gene>
    <name evidence="2" type="ORF">COCNU_06G004600</name>
</gene>
<feature type="coiled-coil region" evidence="1">
    <location>
        <begin position="184"/>
        <end position="232"/>
    </location>
</feature>
<accession>A0A8K0IAD2</accession>
<evidence type="ECO:0000313" key="3">
    <source>
        <dbReference type="Proteomes" id="UP000797356"/>
    </source>
</evidence>
<organism evidence="2 3">
    <name type="scientific">Cocos nucifera</name>
    <name type="common">Coconut palm</name>
    <dbReference type="NCBI Taxonomy" id="13894"/>
    <lineage>
        <taxon>Eukaryota</taxon>
        <taxon>Viridiplantae</taxon>
        <taxon>Streptophyta</taxon>
        <taxon>Embryophyta</taxon>
        <taxon>Tracheophyta</taxon>
        <taxon>Spermatophyta</taxon>
        <taxon>Magnoliopsida</taxon>
        <taxon>Liliopsida</taxon>
        <taxon>Arecaceae</taxon>
        <taxon>Arecoideae</taxon>
        <taxon>Cocoseae</taxon>
        <taxon>Attaleinae</taxon>
        <taxon>Cocos</taxon>
    </lineage>
</organism>
<dbReference type="Proteomes" id="UP000797356">
    <property type="component" value="Chromosome 6"/>
</dbReference>
<reference evidence="2" key="2">
    <citation type="submission" date="2019-07" db="EMBL/GenBank/DDBJ databases">
        <authorList>
            <person name="Yang Y."/>
            <person name="Bocs S."/>
            <person name="Baudouin L."/>
        </authorList>
    </citation>
    <scope>NUCLEOTIDE SEQUENCE</scope>
    <source>
        <tissue evidence="2">Spear leaf of Hainan Tall coconut</tissue>
    </source>
</reference>
<proteinExistence type="predicted"/>
<comment type="caution">
    <text evidence="2">The sequence shown here is derived from an EMBL/GenBank/DDBJ whole genome shotgun (WGS) entry which is preliminary data.</text>
</comment>
<sequence length="362" mass="40453">MLSDIEEEVLSQIFSLAPLPLSRFLIEENLFKVGLIPTDLTMNSSDLETLRRMAKKRKISAVVAPKRARTKAVLAQPMVGGSSRAANSSRKEKSMPMKAVKSIWSVALRESIPRPFASSSKRSSDGLKISIRMFGHGSDVSESVSLMKVFSNTEDKRKGIGDYRVARSLLKSLVHHVDHFAEIIREIRCLSKEAEEKAAQANRRTDDAQLSRLKAEDEIRFLRKNVKQLESEPTKAEARVLGERKVGKAQAESAKVEAVEAFHASKEFYNIKMDFASLSYLQGGIDLKEKVRRIFPDLNLDLLESNDEEVEEVQDQKIQMKDVFNPAHDDLIVEDAASIPPPAVIILPDQAEVDKSRALDGV</sequence>
<evidence type="ECO:0000313" key="2">
    <source>
        <dbReference type="EMBL" id="KAG1346631.1"/>
    </source>
</evidence>
<protein>
    <submittedName>
        <fullName evidence="2">Uncharacterized protein</fullName>
    </submittedName>
</protein>
<evidence type="ECO:0000256" key="1">
    <source>
        <dbReference type="SAM" id="Coils"/>
    </source>
</evidence>
<dbReference type="AlphaFoldDB" id="A0A8K0IAD2"/>
<dbReference type="EMBL" id="CM017877">
    <property type="protein sequence ID" value="KAG1346631.1"/>
    <property type="molecule type" value="Genomic_DNA"/>
</dbReference>